<evidence type="ECO:0000313" key="2">
    <source>
        <dbReference type="Proteomes" id="UP000638648"/>
    </source>
</evidence>
<proteinExistence type="predicted"/>
<name>A0A927MTB3_9ACTN</name>
<accession>A0A927MTB3</accession>
<comment type="caution">
    <text evidence="1">The sequence shown here is derived from an EMBL/GenBank/DDBJ whole genome shotgun (WGS) entry which is preliminary data.</text>
</comment>
<sequence length="193" mass="20755">MDLAGRRAPLWIAVGLVAAALTWSHLTGGEDEPAPDTREYAQAQLAAAEGVPMVLPVALPAGYDYGRLYSFDSGARDQTGDGSDGTSLTDLGLPDGYGGADVSWRHADSREVVFSPDPDRSSDDDDLPIVAVCVQPTSLDDELCPESQDARHLQRQLGGTRVAIYVASKDHHDVSAWRDVALTTDLSKVRWLH</sequence>
<dbReference type="RefSeq" id="WP_192750639.1">
    <property type="nucleotide sequence ID" value="NZ_BAABJL010000147.1"/>
</dbReference>
<dbReference type="EMBL" id="JADBEM010000001">
    <property type="protein sequence ID" value="MBE1606531.1"/>
    <property type="molecule type" value="Genomic_DNA"/>
</dbReference>
<dbReference type="AlphaFoldDB" id="A0A927MTB3"/>
<reference evidence="1" key="1">
    <citation type="submission" date="2020-10" db="EMBL/GenBank/DDBJ databases">
        <title>Sequencing the genomes of 1000 actinobacteria strains.</title>
        <authorList>
            <person name="Klenk H.-P."/>
        </authorList>
    </citation>
    <scope>NUCLEOTIDE SEQUENCE</scope>
    <source>
        <strain evidence="1">DSM 45354</strain>
    </source>
</reference>
<organism evidence="1 2">
    <name type="scientific">Actinopolymorpha pittospori</name>
    <dbReference type="NCBI Taxonomy" id="648752"/>
    <lineage>
        <taxon>Bacteria</taxon>
        <taxon>Bacillati</taxon>
        <taxon>Actinomycetota</taxon>
        <taxon>Actinomycetes</taxon>
        <taxon>Propionibacteriales</taxon>
        <taxon>Actinopolymorphaceae</taxon>
        <taxon>Actinopolymorpha</taxon>
    </lineage>
</organism>
<keyword evidence="2" id="KW-1185">Reference proteome</keyword>
<evidence type="ECO:0000313" key="1">
    <source>
        <dbReference type="EMBL" id="MBE1606531.1"/>
    </source>
</evidence>
<dbReference type="Proteomes" id="UP000638648">
    <property type="component" value="Unassembled WGS sequence"/>
</dbReference>
<gene>
    <name evidence="1" type="ORF">HEB94_003379</name>
</gene>
<protein>
    <submittedName>
        <fullName evidence="1">Uncharacterized protein</fullName>
    </submittedName>
</protein>